<gene>
    <name evidence="1" type="ORF">MRB53_025211</name>
</gene>
<keyword evidence="2" id="KW-1185">Reference proteome</keyword>
<reference evidence="1 2" key="1">
    <citation type="journal article" date="2022" name="Hortic Res">
        <title>A haplotype resolved chromosomal level avocado genome allows analysis of novel avocado genes.</title>
        <authorList>
            <person name="Nath O."/>
            <person name="Fletcher S.J."/>
            <person name="Hayward A."/>
            <person name="Shaw L.M."/>
            <person name="Masouleh A.K."/>
            <person name="Furtado A."/>
            <person name="Henry R.J."/>
            <person name="Mitter N."/>
        </authorList>
    </citation>
    <scope>NUCLEOTIDE SEQUENCE [LARGE SCALE GENOMIC DNA]</scope>
    <source>
        <strain evidence="2">cv. Hass</strain>
    </source>
</reference>
<accession>A0ACC2LEK1</accession>
<sequence>MRRRLQCKRLFISHTGIHPIQFIIPDMLFISGPTGSGIFYFILSKNEMGSTGGEKAGEVSVKPRAAPSTLPYLDNKATKANEHSRTRSLACKIMDALTPASAASSCFLWIPIGPFQQNPKTHHVSLGPTPATSQIQRGKRVLSVAATTTTTKTTEIQPGGSSSRNNNNEERPSSSIPRPGHDAVVNNKKAATTTLLQSGQTTTKRTSRRPEPSVTATICNAFEDIINNFIDPPIRPSVDPKNVLSHNFAPVDELPPTNCPVVEGELPDCLDGVYIRNGPNPQHLPRGPYHLFDGDGMLHSLRVSGGQATLCSRYVRTYKYKLEREAGAPVIPSVFSGFNTLAGAATRGAVTVARVLSGQYDLREGVGVANTSLVFFGGRLYALWEADLPYALRVTPEGDIETLGRCDFGGRLSMGMTAHPKVDPETGEVFAFRYGPVPPFVTLFRFGSDGSRKGPDVPIFSMPQPSLLHDFAVTRRYALIPDIQLGMRPADMVVGAGPPVGSDPSKVPRVGIIPRYATSESEMRWFEVPGFNAIHTINAWDEEDGDAVVLVAPNVLSIGHALERTELVHCAVERVRIDMRTGVVTRTPISARNLDFGVINPGRVGRRSRYAYMGLGDPMPRIAGVVKLDLVEGCEVGFRRYGPGCFGGEPFFVPKSSSSRSGDVDEEDDGYVVSYVHDEGREESRFVVMDAKSPTLDIVASVRLPQRVPYGFHGLFVGQHDLNKQTHSRHK</sequence>
<comment type="caution">
    <text evidence="1">The sequence shown here is derived from an EMBL/GenBank/DDBJ whole genome shotgun (WGS) entry which is preliminary data.</text>
</comment>
<organism evidence="1 2">
    <name type="scientific">Persea americana</name>
    <name type="common">Avocado</name>
    <dbReference type="NCBI Taxonomy" id="3435"/>
    <lineage>
        <taxon>Eukaryota</taxon>
        <taxon>Viridiplantae</taxon>
        <taxon>Streptophyta</taxon>
        <taxon>Embryophyta</taxon>
        <taxon>Tracheophyta</taxon>
        <taxon>Spermatophyta</taxon>
        <taxon>Magnoliopsida</taxon>
        <taxon>Magnoliidae</taxon>
        <taxon>Laurales</taxon>
        <taxon>Lauraceae</taxon>
        <taxon>Persea</taxon>
    </lineage>
</organism>
<proteinExistence type="predicted"/>
<evidence type="ECO:0000313" key="1">
    <source>
        <dbReference type="EMBL" id="KAJ8631875.1"/>
    </source>
</evidence>
<evidence type="ECO:0000313" key="2">
    <source>
        <dbReference type="Proteomes" id="UP001234297"/>
    </source>
</evidence>
<name>A0ACC2LEK1_PERAE</name>
<dbReference type="EMBL" id="CM056816">
    <property type="protein sequence ID" value="KAJ8631875.1"/>
    <property type="molecule type" value="Genomic_DNA"/>
</dbReference>
<dbReference type="Proteomes" id="UP001234297">
    <property type="component" value="Chromosome 8"/>
</dbReference>
<protein>
    <submittedName>
        <fullName evidence="1">Uncharacterized protein</fullName>
    </submittedName>
</protein>